<feature type="compositionally biased region" description="Basic and acidic residues" evidence="1">
    <location>
        <begin position="277"/>
        <end position="289"/>
    </location>
</feature>
<feature type="compositionally biased region" description="Polar residues" evidence="1">
    <location>
        <begin position="326"/>
        <end position="337"/>
    </location>
</feature>
<evidence type="ECO:0000313" key="3">
    <source>
        <dbReference type="Proteomes" id="UP000027361"/>
    </source>
</evidence>
<dbReference type="HOGENOM" id="CLU_323708_0_0_1"/>
<feature type="compositionally biased region" description="Polar residues" evidence="1">
    <location>
        <begin position="366"/>
        <end position="397"/>
    </location>
</feature>
<feature type="compositionally biased region" description="Polar residues" evidence="1">
    <location>
        <begin position="422"/>
        <end position="432"/>
    </location>
</feature>
<feature type="compositionally biased region" description="Low complexity" evidence="1">
    <location>
        <begin position="574"/>
        <end position="587"/>
    </location>
</feature>
<feature type="region of interest" description="Disordered" evidence="1">
    <location>
        <begin position="558"/>
        <end position="674"/>
    </location>
</feature>
<reference evidence="2 3" key="1">
    <citation type="submission" date="2014-05" db="EMBL/GenBank/DDBJ databases">
        <title>Draft genome sequence of a rare smut relative, Tilletiaria anomala UBC 951.</title>
        <authorList>
            <consortium name="DOE Joint Genome Institute"/>
            <person name="Toome M."/>
            <person name="Kuo A."/>
            <person name="Henrissat B."/>
            <person name="Lipzen A."/>
            <person name="Tritt A."/>
            <person name="Yoshinaga Y."/>
            <person name="Zane M."/>
            <person name="Barry K."/>
            <person name="Grigoriev I.V."/>
            <person name="Spatafora J.W."/>
            <person name="Aimea M.C."/>
        </authorList>
    </citation>
    <scope>NUCLEOTIDE SEQUENCE [LARGE SCALE GENOMIC DNA]</scope>
    <source>
        <strain evidence="2 3">UBC 951</strain>
    </source>
</reference>
<feature type="compositionally biased region" description="Basic and acidic residues" evidence="1">
    <location>
        <begin position="255"/>
        <end position="268"/>
    </location>
</feature>
<feature type="compositionally biased region" description="Basic and acidic residues" evidence="1">
    <location>
        <begin position="616"/>
        <end position="636"/>
    </location>
</feature>
<feature type="region of interest" description="Disordered" evidence="1">
    <location>
        <begin position="255"/>
        <end position="401"/>
    </location>
</feature>
<sequence>MPKPRIDSEHRLVQTIIPRTSFHPEHTASPATRGSQSPKERRDRGSNRWCSGSGYPQFFVPSTQHQEVNDAFVFEAPAAPKGSLLARPGDFVDPARPPSPSLSSKEKGLGISLEEVAKDVRRDQHQKEKRGVPRGRGIGKGWFCEDGRWFDQATKRPLSPDDVDSIHACEIQPVAESSGSRLSAGFHLPIRASTKALPSDARTKTALQVISIQGESDEASPSGRFRNRLSVSVLQDLKPEYDEEDLDDEPRVVEPPIRHSADHSEHPDSTGPLRSARLTDRSLGREEPAQGKQDVSSTPDTNEASMSGVPIRIPQRTDRHSLHLGSGTTNSGRSISNLPPKPETMSSGRPSQSFTASPFALGARNAGQNPQVANNSRGKRLGTQSYSRVHVSVSQAQDSRRLQLAHDHPMQRQPTCRNANELQAQHTRSLPDSKSGPYSYANEIPTRLKSNAQGEGTKVAKMKSRDPAPRDLDPSSRDLPSNPFAIRPVDRRESQKQQEPISIGDSDDELGSTQPSKEQVLNGPCESAGPSKDMEAPYAVQKETSGVMDTLHALGKQHLRLSTNNEQQDCVVKSDSSLSELPNSSNGSEDERSPQRQSRTVTQSKRKRTIPMSPASEHEIARKKSKAEARVEHSWDEAMSDSSQLITGKAPRKAKAGASKDESIQIADSEDEQGGHFEADEMLAREQQLQEGESRPDNRGRRTRGGAKTFNLTKGDEDDSHFDPRLKAKANRTTSIAGTRGSKYDPKHDPTQTSILGSLMQQSKLGRDKESTLGGSSGVKSSGGMSAYDFNVTGFVIGDIRAISSSGLRMSCLPDSLLFGHGNDMPKFWRLPLKSILSGSVSSPKNPGIKGMSLEFLNNKEAGWKLSEHMERPPCDSRSAFPSNPYSVERWAE</sequence>
<feature type="region of interest" description="Disordered" evidence="1">
    <location>
        <begin position="85"/>
        <end position="137"/>
    </location>
</feature>
<feature type="compositionally biased region" description="Polar residues" evidence="1">
    <location>
        <begin position="293"/>
        <end position="305"/>
    </location>
</feature>
<proteinExistence type="predicted"/>
<keyword evidence="3" id="KW-1185">Reference proteome</keyword>
<evidence type="ECO:0000256" key="1">
    <source>
        <dbReference type="SAM" id="MobiDB-lite"/>
    </source>
</evidence>
<dbReference type="RefSeq" id="XP_013244419.1">
    <property type="nucleotide sequence ID" value="XM_013388965.1"/>
</dbReference>
<dbReference type="GeneID" id="25267767"/>
<feature type="region of interest" description="Disordered" evidence="1">
    <location>
        <begin position="686"/>
        <end position="780"/>
    </location>
</feature>
<accession>A0A066WGT4</accession>
<dbReference type="EMBL" id="JMSN01000020">
    <property type="protein sequence ID" value="KDN49905.1"/>
    <property type="molecule type" value="Genomic_DNA"/>
</dbReference>
<feature type="region of interest" description="Disordered" evidence="1">
    <location>
        <begin position="17"/>
        <end position="51"/>
    </location>
</feature>
<feature type="compositionally biased region" description="Polar residues" evidence="1">
    <location>
        <begin position="344"/>
        <end position="356"/>
    </location>
</feature>
<feature type="region of interest" description="Disordered" evidence="1">
    <location>
        <begin position="868"/>
        <end position="893"/>
    </location>
</feature>
<organism evidence="2 3">
    <name type="scientific">Tilletiaria anomala (strain ATCC 24038 / CBS 436.72 / UBC 951)</name>
    <dbReference type="NCBI Taxonomy" id="1037660"/>
    <lineage>
        <taxon>Eukaryota</taxon>
        <taxon>Fungi</taxon>
        <taxon>Dikarya</taxon>
        <taxon>Basidiomycota</taxon>
        <taxon>Ustilaginomycotina</taxon>
        <taxon>Exobasidiomycetes</taxon>
        <taxon>Georgefischeriales</taxon>
        <taxon>Tilletiariaceae</taxon>
        <taxon>Tilletiaria</taxon>
    </lineage>
</organism>
<evidence type="ECO:0000313" key="2">
    <source>
        <dbReference type="EMBL" id="KDN49905.1"/>
    </source>
</evidence>
<dbReference type="InParanoid" id="A0A066WGT4"/>
<feature type="compositionally biased region" description="Polar residues" evidence="1">
    <location>
        <begin position="751"/>
        <end position="764"/>
    </location>
</feature>
<feature type="region of interest" description="Disordered" evidence="1">
    <location>
        <begin position="422"/>
        <end position="543"/>
    </location>
</feature>
<dbReference type="AlphaFoldDB" id="A0A066WGT4"/>
<feature type="compositionally biased region" description="Basic and acidic residues" evidence="1">
    <location>
        <begin position="115"/>
        <end position="131"/>
    </location>
</feature>
<dbReference type="Proteomes" id="UP000027361">
    <property type="component" value="Unassembled WGS sequence"/>
</dbReference>
<protein>
    <submittedName>
        <fullName evidence="2">Uncharacterized protein</fullName>
    </submittedName>
</protein>
<comment type="caution">
    <text evidence="2">The sequence shown here is derived from an EMBL/GenBank/DDBJ whole genome shotgun (WGS) entry which is preliminary data.</text>
</comment>
<feature type="compositionally biased region" description="Basic and acidic residues" evidence="1">
    <location>
        <begin position="463"/>
        <end position="476"/>
    </location>
</feature>
<name>A0A066WGT4_TILAU</name>
<gene>
    <name evidence="2" type="ORF">K437DRAFT_73371</name>
</gene>